<protein>
    <submittedName>
        <fullName evidence="2">Glycoside hydrolase family 19 protein</fullName>
    </submittedName>
</protein>
<dbReference type="AlphaFoldDB" id="A0A6I6HJ81"/>
<dbReference type="GO" id="GO:0004568">
    <property type="term" value="F:chitinase activity"/>
    <property type="evidence" value="ECO:0007669"/>
    <property type="project" value="InterPro"/>
</dbReference>
<dbReference type="InterPro" id="IPR000726">
    <property type="entry name" value="Glyco_hydro_19_cat"/>
</dbReference>
<evidence type="ECO:0000259" key="1">
    <source>
        <dbReference type="Pfam" id="PF00182"/>
    </source>
</evidence>
<keyword evidence="2" id="KW-0378">Hydrolase</keyword>
<dbReference type="GO" id="GO:0016998">
    <property type="term" value="P:cell wall macromolecule catabolic process"/>
    <property type="evidence" value="ECO:0007669"/>
    <property type="project" value="InterPro"/>
</dbReference>
<gene>
    <name evidence="2" type="ORF">GOQ09_15655</name>
</gene>
<accession>A0A6I6HJ81</accession>
<name>A0A6I6HJ81_VARPD</name>
<feature type="domain" description="Glycoside hydrolase family 19 catalytic" evidence="1">
    <location>
        <begin position="81"/>
        <end position="162"/>
    </location>
</feature>
<evidence type="ECO:0000313" key="3">
    <source>
        <dbReference type="Proteomes" id="UP000425817"/>
    </source>
</evidence>
<dbReference type="EMBL" id="CP046622">
    <property type="protein sequence ID" value="QGW82921.1"/>
    <property type="molecule type" value="Genomic_DNA"/>
</dbReference>
<dbReference type="Gene3D" id="1.10.530.10">
    <property type="match status" value="1"/>
</dbReference>
<organism evidence="2 3">
    <name type="scientific">Variovorax paradoxus</name>
    <dbReference type="NCBI Taxonomy" id="34073"/>
    <lineage>
        <taxon>Bacteria</taxon>
        <taxon>Pseudomonadati</taxon>
        <taxon>Pseudomonadota</taxon>
        <taxon>Betaproteobacteria</taxon>
        <taxon>Burkholderiales</taxon>
        <taxon>Comamonadaceae</taxon>
        <taxon>Variovorax</taxon>
    </lineage>
</organism>
<dbReference type="GO" id="GO:0006032">
    <property type="term" value="P:chitin catabolic process"/>
    <property type="evidence" value="ECO:0007669"/>
    <property type="project" value="InterPro"/>
</dbReference>
<dbReference type="RefSeq" id="WP_157614351.1">
    <property type="nucleotide sequence ID" value="NZ_CP046622.1"/>
</dbReference>
<sequence length="198" mass="21820">MIDVQTLIDCTGASRISSERYAWHLNDGMSRFRITSAAVAACFLGQVAIESEGRDGPLSEVEEGLNYTSADRLRDIFPSLFVRGGYRAADYVRKPAALSNLRYKGFHGRGLIQLTWEAAYRAASDALGFDYVDNPALVLEPEHAALTACWFFAEYKGCLPAAERGDIYEVTGRVNGPARLKLAERKAITARAYKVLST</sequence>
<proteinExistence type="predicted"/>
<evidence type="ECO:0000313" key="2">
    <source>
        <dbReference type="EMBL" id="QGW82921.1"/>
    </source>
</evidence>
<dbReference type="Pfam" id="PF00182">
    <property type="entry name" value="Glyco_hydro_19"/>
    <property type="match status" value="1"/>
</dbReference>
<dbReference type="InterPro" id="IPR023346">
    <property type="entry name" value="Lysozyme-like_dom_sf"/>
</dbReference>
<dbReference type="OrthoDB" id="1491023at2"/>
<dbReference type="SUPFAM" id="SSF53955">
    <property type="entry name" value="Lysozyme-like"/>
    <property type="match status" value="1"/>
</dbReference>
<dbReference type="Proteomes" id="UP000425817">
    <property type="component" value="Chromosome"/>
</dbReference>
<reference evidence="2 3" key="1">
    <citation type="submission" date="2019-12" db="EMBL/GenBank/DDBJ databases">
        <title>Hybrid Genome Assemblies of two High G+C Isolates from Undergraduate Microbiology Courses.</title>
        <authorList>
            <person name="Ne Ville C.J."/>
            <person name="Enright D."/>
            <person name="Hernandez I."/>
            <person name="Dodsworth J."/>
            <person name="Orwin P.M."/>
        </authorList>
    </citation>
    <scope>NUCLEOTIDE SEQUENCE [LARGE SCALE GENOMIC DNA]</scope>
    <source>
        <strain evidence="2 3">CSUSB</strain>
    </source>
</reference>